<keyword evidence="1" id="KW-0378">Hydrolase</keyword>
<evidence type="ECO:0000256" key="1">
    <source>
        <dbReference type="ARBA" id="ARBA00022801"/>
    </source>
</evidence>
<dbReference type="GO" id="GO:0003677">
    <property type="term" value="F:DNA binding"/>
    <property type="evidence" value="ECO:0007669"/>
    <property type="project" value="InterPro"/>
</dbReference>
<proteinExistence type="predicted"/>
<keyword evidence="3" id="KW-0347">Helicase</keyword>
<dbReference type="SUPFAM" id="SSF52540">
    <property type="entry name" value="P-loop containing nucleoside triphosphate hydrolases"/>
    <property type="match status" value="1"/>
</dbReference>
<sequence length="902" mass="102508">MFLQEYHSERWKDYERGVATELKITLTPDVAHNHPLLCQSDNLPEIEALGVLTRSNGERGFVDRGLDALSETSLYQIKFRKSISFEECLSFYAMAVQLEQRGLVYDKFYLIIHSDHILTQRGREALRLHPKIEVCVVPEHVAFSHIDVPTQISATDYPMLDQMTRSQMRQFDEIKKCIAEKLRYVTAQAPTGTGKTLILRAILAMLPSEYKVLVVAPETVLVDQHEMELRMTHVLDNRKCNVTVVTHAWMDEYINEDSKPHMQYNLICIDEGHHLDNHLNKRHVAIEKLLHPDGVALRQSALFLTSKESSKWTIPNSVISRKEVIDEGRIVEYNIGLIHANVSDVRYANPNTPTVRTSCTQLVAEFLLHSHHKQNRARFGDARVGELTFVYFTHIKDAIASYKHYINGYSANGKQYARIDFGSTKHSELNSVKTKTSVKELQENRTIRVLFVVGKYNEGISVKRCTDVFIADYRMSIKNNIQLAGRCNRADGKKEIARVWLPPISDSIDAIEVANNMLWPLFGTDAFCEFEQVFTDPGSCNKQTKRKLMLASPVECTAVGTFKMLAEAVMNKYNNIMTTKFTILFELANPPSRNDTTTIGEDPFKVGSFLHDISTSYKKTGELKYGGVDYTEMSKKAAWFPAKLEEWKTKPRPTTIPVTDKLTRLFGLANPPSRNDTTTIGDDPFKVGMFLSDISTSYKKTGELKYGGIDYTEMSKKAAWFPAKLEEWKTKPRPTTIPVTDKLTRLFGLANPPSRNDTTTIGDDPFKVGMFLGAISTSYKKTGELKYGGIDYTEMSKKAAWFPAKLEEWKTKPRKLDIPVTDKLTRLFELANPPAQRDTTTIGDDPFRVGTFLGAISTSYKKTGELKYGGVDYAEMSKKAVWFPDKLEKWKQCVSNKRQKLE</sequence>
<protein>
    <submittedName>
        <fullName evidence="3">Putative helicase</fullName>
    </submittedName>
</protein>
<keyword evidence="3" id="KW-0547">Nucleotide-binding</keyword>
<keyword evidence="3" id="KW-0067">ATP-binding</keyword>
<dbReference type="GO" id="GO:0005524">
    <property type="term" value="F:ATP binding"/>
    <property type="evidence" value="ECO:0007669"/>
    <property type="project" value="InterPro"/>
</dbReference>
<keyword evidence="4" id="KW-1185">Reference proteome</keyword>
<evidence type="ECO:0000313" key="4">
    <source>
        <dbReference type="Proteomes" id="UP000000863"/>
    </source>
</evidence>
<organismHost>
    <name type="scientific">Emiliania huxleyi</name>
    <name type="common">Coccolithophore</name>
    <name type="synonym">Pontosphaera huxleyi</name>
    <dbReference type="NCBI Taxonomy" id="2903"/>
</organismHost>
<dbReference type="Pfam" id="PF04851">
    <property type="entry name" value="ResIII"/>
    <property type="match status" value="1"/>
</dbReference>
<dbReference type="GO" id="GO:0016787">
    <property type="term" value="F:hydrolase activity"/>
    <property type="evidence" value="ECO:0007669"/>
    <property type="project" value="UniProtKB-KW"/>
</dbReference>
<organism evidence="3 4">
    <name type="scientific">Emiliania huxleyi virus 86 (isolate United Kingdom/English Channel/1999)</name>
    <name type="common">EhV-86</name>
    <dbReference type="NCBI Taxonomy" id="654925"/>
    <lineage>
        <taxon>Viruses</taxon>
        <taxon>Varidnaviria</taxon>
        <taxon>Bamfordvirae</taxon>
        <taxon>Nucleocytoviricota</taxon>
        <taxon>Megaviricetes</taxon>
        <taxon>Algavirales</taxon>
        <taxon>Phycodnaviridae</taxon>
        <taxon>Coccolithovirus</taxon>
        <taxon>Coccolithovirus huxleyi</taxon>
        <taxon>Emiliania huxleyi virus 86</taxon>
    </lineage>
</organism>
<dbReference type="InterPro" id="IPR006935">
    <property type="entry name" value="Helicase/UvrB_N"/>
</dbReference>
<name>Q4A249_EHV8U</name>
<accession>Q4A249</accession>
<dbReference type="SMART" id="SM00487">
    <property type="entry name" value="DEXDc"/>
    <property type="match status" value="1"/>
</dbReference>
<gene>
    <name evidence="3" type="ORF">EhV430</name>
</gene>
<reference evidence="3 4" key="1">
    <citation type="journal article" date="2005" name="Science">
        <title>Complete genome sequence and lytic phase transcription profile of a Coccolithovirus.</title>
        <authorList>
            <person name="Wilson W.H."/>
            <person name="Schroeder D.C."/>
            <person name="Allen M.J."/>
            <person name="Holden M.T.G."/>
            <person name="Parkhill J."/>
            <person name="Barrell B.G."/>
            <person name="Churcher C."/>
            <person name="Hamlin N."/>
            <person name="Mungall K."/>
            <person name="Norbertczak H."/>
            <person name="Quail M.A."/>
            <person name="Price C."/>
            <person name="Rabbinowitsch E."/>
            <person name="Walker D."/>
            <person name="Craigon M."/>
            <person name="Roy D."/>
            <person name="Ghazal P."/>
        </authorList>
    </citation>
    <scope>NUCLEOTIDE SEQUENCE [LARGE SCALE GENOMIC DNA]</scope>
    <source>
        <strain evidence="4">Isolate United Kingdom/English Channel/1999</strain>
    </source>
</reference>
<evidence type="ECO:0000313" key="3">
    <source>
        <dbReference type="EMBL" id="CAI65857.1"/>
    </source>
</evidence>
<dbReference type="KEGG" id="vg:3654841"/>
<dbReference type="Gene3D" id="3.40.50.300">
    <property type="entry name" value="P-loop containing nucleotide triphosphate hydrolases"/>
    <property type="match status" value="2"/>
</dbReference>
<dbReference type="GO" id="GO:0004386">
    <property type="term" value="F:helicase activity"/>
    <property type="evidence" value="ECO:0007669"/>
    <property type="project" value="UniProtKB-KW"/>
</dbReference>
<dbReference type="InterPro" id="IPR014001">
    <property type="entry name" value="Helicase_ATP-bd"/>
</dbReference>
<dbReference type="Proteomes" id="UP000000863">
    <property type="component" value="Segment"/>
</dbReference>
<dbReference type="RefSeq" id="YP_294188.1">
    <property type="nucleotide sequence ID" value="NC_007346.1"/>
</dbReference>
<dbReference type="EMBL" id="AJ890364">
    <property type="protein sequence ID" value="CAI65857.1"/>
    <property type="molecule type" value="Genomic_DNA"/>
</dbReference>
<feature type="domain" description="Helicase ATP-binding" evidence="2">
    <location>
        <begin position="176"/>
        <end position="321"/>
    </location>
</feature>
<dbReference type="GeneID" id="3654841"/>
<evidence type="ECO:0000259" key="2">
    <source>
        <dbReference type="PROSITE" id="PS51192"/>
    </source>
</evidence>
<dbReference type="PROSITE" id="PS51192">
    <property type="entry name" value="HELICASE_ATP_BIND_1"/>
    <property type="match status" value="1"/>
</dbReference>
<dbReference type="InterPro" id="IPR027417">
    <property type="entry name" value="P-loop_NTPase"/>
</dbReference>